<comment type="caution">
    <text evidence="1">The sequence shown here is derived from an EMBL/GenBank/DDBJ whole genome shotgun (WGS) entry which is preliminary data.</text>
</comment>
<sequence>MRLKTITLIACALTAASCNNTGKKTAADSTAINGIADTAMNIQAAPNSALDVKPLSGYFVKNTIKVTDSLTFWIIDNAASFDSLFGMAKTMSNTIETPDFGTHLVVAATMPATYYGTQIQLEGATVDNTNNGATMHFVATSNRQKSSASMMPLWIGTIPKTGKSTIKLYTGDNLTKTIIEQQ</sequence>
<dbReference type="EMBL" id="PYAW01000001">
    <property type="protein sequence ID" value="PSL49141.1"/>
    <property type="molecule type" value="Genomic_DNA"/>
</dbReference>
<name>A0A2P8HSD1_CHINA</name>
<evidence type="ECO:0000313" key="1">
    <source>
        <dbReference type="EMBL" id="PSL49141.1"/>
    </source>
</evidence>
<accession>A0A2P8HSD1</accession>
<dbReference type="Proteomes" id="UP000240971">
    <property type="component" value="Unassembled WGS sequence"/>
</dbReference>
<dbReference type="OrthoDB" id="666702at2"/>
<dbReference type="PROSITE" id="PS51257">
    <property type="entry name" value="PROKAR_LIPOPROTEIN"/>
    <property type="match status" value="1"/>
</dbReference>
<gene>
    <name evidence="1" type="ORF">CLV51_101471</name>
</gene>
<proteinExistence type="predicted"/>
<keyword evidence="2" id="KW-1185">Reference proteome</keyword>
<evidence type="ECO:0000313" key="2">
    <source>
        <dbReference type="Proteomes" id="UP000240971"/>
    </source>
</evidence>
<dbReference type="RefSeq" id="WP_106526401.1">
    <property type="nucleotide sequence ID" value="NZ_PYAW01000001.1"/>
</dbReference>
<protein>
    <submittedName>
        <fullName evidence="1">Uncharacterized protein</fullName>
    </submittedName>
</protein>
<dbReference type="AlphaFoldDB" id="A0A2P8HSD1"/>
<organism evidence="1 2">
    <name type="scientific">Chitinophaga niastensis</name>
    <dbReference type="NCBI Taxonomy" id="536980"/>
    <lineage>
        <taxon>Bacteria</taxon>
        <taxon>Pseudomonadati</taxon>
        <taxon>Bacteroidota</taxon>
        <taxon>Chitinophagia</taxon>
        <taxon>Chitinophagales</taxon>
        <taxon>Chitinophagaceae</taxon>
        <taxon>Chitinophaga</taxon>
    </lineage>
</organism>
<reference evidence="1 2" key="1">
    <citation type="submission" date="2018-03" db="EMBL/GenBank/DDBJ databases">
        <title>Genomic Encyclopedia of Archaeal and Bacterial Type Strains, Phase II (KMG-II): from individual species to whole genera.</title>
        <authorList>
            <person name="Goeker M."/>
        </authorList>
    </citation>
    <scope>NUCLEOTIDE SEQUENCE [LARGE SCALE GENOMIC DNA]</scope>
    <source>
        <strain evidence="1 2">DSM 24859</strain>
    </source>
</reference>